<dbReference type="Proteomes" id="UP001352852">
    <property type="component" value="Unassembled WGS sequence"/>
</dbReference>
<organism evidence="1 2">
    <name type="scientific">Characodon lateralis</name>
    <dbReference type="NCBI Taxonomy" id="208331"/>
    <lineage>
        <taxon>Eukaryota</taxon>
        <taxon>Metazoa</taxon>
        <taxon>Chordata</taxon>
        <taxon>Craniata</taxon>
        <taxon>Vertebrata</taxon>
        <taxon>Euteleostomi</taxon>
        <taxon>Actinopterygii</taxon>
        <taxon>Neopterygii</taxon>
        <taxon>Teleostei</taxon>
        <taxon>Neoteleostei</taxon>
        <taxon>Acanthomorphata</taxon>
        <taxon>Ovalentaria</taxon>
        <taxon>Atherinomorphae</taxon>
        <taxon>Cyprinodontiformes</taxon>
        <taxon>Goodeidae</taxon>
        <taxon>Characodon</taxon>
    </lineage>
</organism>
<protein>
    <submittedName>
        <fullName evidence="1">Uncharacterized protein</fullName>
    </submittedName>
</protein>
<gene>
    <name evidence="1" type="ORF">CHARACLAT_018855</name>
</gene>
<sequence length="99" mass="11537">MFGNKFSSQLQLQSGSPPALHEQHVGVSHKPYFNTLKFITVIREDLRTCKGYESFWKGKFTGISKISFICPTQIHRNDRLTFETRNLDQSLFAAYHEKR</sequence>
<accession>A0ABU7D8T1</accession>
<keyword evidence="2" id="KW-1185">Reference proteome</keyword>
<dbReference type="EMBL" id="JAHUTJ010018069">
    <property type="protein sequence ID" value="MED6271301.1"/>
    <property type="molecule type" value="Genomic_DNA"/>
</dbReference>
<name>A0ABU7D8T1_9TELE</name>
<comment type="caution">
    <text evidence="1">The sequence shown here is derived from an EMBL/GenBank/DDBJ whole genome shotgun (WGS) entry which is preliminary data.</text>
</comment>
<evidence type="ECO:0000313" key="2">
    <source>
        <dbReference type="Proteomes" id="UP001352852"/>
    </source>
</evidence>
<reference evidence="1 2" key="1">
    <citation type="submission" date="2021-06" db="EMBL/GenBank/DDBJ databases">
        <authorList>
            <person name="Palmer J.M."/>
        </authorList>
    </citation>
    <scope>NUCLEOTIDE SEQUENCE [LARGE SCALE GENOMIC DNA]</scope>
    <source>
        <strain evidence="1 2">CL_MEX2019</strain>
        <tissue evidence="1">Muscle</tissue>
    </source>
</reference>
<proteinExistence type="predicted"/>
<evidence type="ECO:0000313" key="1">
    <source>
        <dbReference type="EMBL" id="MED6271301.1"/>
    </source>
</evidence>